<proteinExistence type="predicted"/>
<reference evidence="2 3" key="1">
    <citation type="submission" date="2017-09" db="EMBL/GenBank/DDBJ databases">
        <authorList>
            <person name="Lee N."/>
            <person name="Cho B.-K."/>
        </authorList>
    </citation>
    <scope>NUCLEOTIDE SEQUENCE [LARGE SCALE GENOMIC DNA]</scope>
    <source>
        <strain evidence="2 3">ATCC 12853</strain>
    </source>
</reference>
<accession>A0A5J6GM07</accession>
<evidence type="ECO:0000259" key="1">
    <source>
        <dbReference type="Pfam" id="PF12867"/>
    </source>
</evidence>
<dbReference type="RefSeq" id="WP_055555733.1">
    <property type="nucleotide sequence ID" value="NZ_CP023699.1"/>
</dbReference>
<dbReference type="Pfam" id="PF12867">
    <property type="entry name" value="DinB_2"/>
    <property type="match status" value="1"/>
</dbReference>
<dbReference type="Proteomes" id="UP000325529">
    <property type="component" value="Chromosome"/>
</dbReference>
<dbReference type="InterPro" id="IPR024775">
    <property type="entry name" value="DinB-like"/>
</dbReference>
<protein>
    <submittedName>
        <fullName evidence="2">DinB family protein</fullName>
    </submittedName>
</protein>
<dbReference type="EMBL" id="CP023699">
    <property type="protein sequence ID" value="QEU95434.1"/>
    <property type="molecule type" value="Genomic_DNA"/>
</dbReference>
<keyword evidence="3" id="KW-1185">Reference proteome</keyword>
<dbReference type="OrthoDB" id="5022306at2"/>
<gene>
    <name evidence="2" type="ORF">CP970_34965</name>
</gene>
<sequence>MRTSPSDLLRWQFELTWSLFEYHLERLEPADFLWEPDAECWTLREDDDGGWVPDWQDTEPDPVPLPTIGWVSWHLGWWLSVATDHVHGREPRARADIAWPGPGDATVAWLRGLRGDWLSGLAGLTDADLDGAAVFPWENDPERTVAHMVTWVNAELMKNVAEIGQLRLRRAASPRRAEAGGTGA</sequence>
<dbReference type="KEGG" id="ska:CP970_34965"/>
<organism evidence="2 3">
    <name type="scientific">Streptomyces kanamyceticus</name>
    <dbReference type="NCBI Taxonomy" id="1967"/>
    <lineage>
        <taxon>Bacteria</taxon>
        <taxon>Bacillati</taxon>
        <taxon>Actinomycetota</taxon>
        <taxon>Actinomycetes</taxon>
        <taxon>Kitasatosporales</taxon>
        <taxon>Streptomycetaceae</taxon>
        <taxon>Streptomyces</taxon>
    </lineage>
</organism>
<feature type="domain" description="DinB-like" evidence="1">
    <location>
        <begin position="12"/>
        <end position="163"/>
    </location>
</feature>
<evidence type="ECO:0000313" key="3">
    <source>
        <dbReference type="Proteomes" id="UP000325529"/>
    </source>
</evidence>
<evidence type="ECO:0000313" key="2">
    <source>
        <dbReference type="EMBL" id="QEU95434.1"/>
    </source>
</evidence>
<dbReference type="AlphaFoldDB" id="A0A5J6GM07"/>
<name>A0A5J6GM07_STRKN</name>